<sequence>MARARNIKPGFFTNDDLAECDPFARILFVGLWTIADREGRLEDKPRKIKAMVLPYDDVDCEKLLAQLHSKNFITRYAVDGNEFIQINNWKKHQNPHVKEAASEIPEQVMQPTENKGALEKHHTSTVQESEEHTTNPADSLNLIPDSLNLIPNNTQAEKTACPSEPENQSACIHQMSSKYAFEGEVIRLNHKDFAEWKSLYSNIDLVHELKRLDIEFRAAKPKNWFITASQKLNYQNKNSGNSWKATPPKRAVNENFASKDYGKTDAPTWMN</sequence>
<dbReference type="RefSeq" id="WP_115370307.1">
    <property type="nucleotide sequence ID" value="NZ_UGTW01000001.1"/>
</dbReference>
<feature type="region of interest" description="Disordered" evidence="1">
    <location>
        <begin position="111"/>
        <end position="139"/>
    </location>
</feature>
<accession>A0A379F4C2</accession>
<dbReference type="AlphaFoldDB" id="A0A379F4C2"/>
<name>A0A379F4C2_PROVU</name>
<gene>
    <name evidence="2" type="ORF">NCTC10376_00238</name>
</gene>
<evidence type="ECO:0000313" key="2">
    <source>
        <dbReference type="EMBL" id="SUC14434.1"/>
    </source>
</evidence>
<protein>
    <recommendedName>
        <fullName evidence="4">Phage replication protein</fullName>
    </recommendedName>
</protein>
<organism evidence="2 3">
    <name type="scientific">Proteus vulgaris</name>
    <dbReference type="NCBI Taxonomy" id="585"/>
    <lineage>
        <taxon>Bacteria</taxon>
        <taxon>Pseudomonadati</taxon>
        <taxon>Pseudomonadota</taxon>
        <taxon>Gammaproteobacteria</taxon>
        <taxon>Enterobacterales</taxon>
        <taxon>Morganellaceae</taxon>
        <taxon>Proteus</taxon>
    </lineage>
</organism>
<evidence type="ECO:0000256" key="1">
    <source>
        <dbReference type="SAM" id="MobiDB-lite"/>
    </source>
</evidence>
<reference evidence="2 3" key="1">
    <citation type="submission" date="2018-06" db="EMBL/GenBank/DDBJ databases">
        <authorList>
            <consortium name="Pathogen Informatics"/>
            <person name="Doyle S."/>
        </authorList>
    </citation>
    <scope>NUCLEOTIDE SEQUENCE [LARGE SCALE GENOMIC DNA]</scope>
    <source>
        <strain evidence="2 3">NCTC10376</strain>
    </source>
</reference>
<evidence type="ECO:0008006" key="4">
    <source>
        <dbReference type="Google" id="ProtNLM"/>
    </source>
</evidence>
<proteinExistence type="predicted"/>
<dbReference type="EMBL" id="UGTW01000001">
    <property type="protein sequence ID" value="SUC14434.1"/>
    <property type="molecule type" value="Genomic_DNA"/>
</dbReference>
<evidence type="ECO:0000313" key="3">
    <source>
        <dbReference type="Proteomes" id="UP000254331"/>
    </source>
</evidence>
<dbReference type="Proteomes" id="UP000254331">
    <property type="component" value="Unassembled WGS sequence"/>
</dbReference>